<protein>
    <submittedName>
        <fullName evidence="1">Uncharacterized protein</fullName>
    </submittedName>
</protein>
<evidence type="ECO:0000313" key="1">
    <source>
        <dbReference type="EMBL" id="UUV20445.1"/>
    </source>
</evidence>
<name>A0ABY5NPH3_9FLAO</name>
<accession>A0ABY5NPH3</accession>
<proteinExistence type="predicted"/>
<dbReference type="EMBL" id="CP102382">
    <property type="protein sequence ID" value="UUV20445.1"/>
    <property type="molecule type" value="Genomic_DNA"/>
</dbReference>
<keyword evidence="2" id="KW-1185">Reference proteome</keyword>
<dbReference type="RefSeq" id="WP_257498347.1">
    <property type="nucleotide sequence ID" value="NZ_CP102382.1"/>
</dbReference>
<reference evidence="1 2" key="1">
    <citation type="submission" date="2022-08" db="EMBL/GenBank/DDBJ databases">
        <title>Myroides zhujiangensis sp. nov., a novel bacterium isolated from sediment in the Pearl River Estuary.</title>
        <authorList>
            <person name="Cui L."/>
        </authorList>
    </citation>
    <scope>NUCLEOTIDE SEQUENCE [LARGE SCALE GENOMIC DNA]</scope>
    <source>
        <strain evidence="1 2">SCSIO 72103</strain>
    </source>
</reference>
<sequence length="119" mass="14069">MLEEVKIKLEQYEILNDIHQFKLILDASKIFIDCLPNGVTNTSELNLGIELFRKLMSITMVTSLHQYEYNYDLQNDILYKKLAVFRLCIPESHKNLRGLTEMLVGMRENEMDDIIKKMR</sequence>
<dbReference type="Proteomes" id="UP001317001">
    <property type="component" value="Chromosome"/>
</dbReference>
<evidence type="ECO:0000313" key="2">
    <source>
        <dbReference type="Proteomes" id="UP001317001"/>
    </source>
</evidence>
<organism evidence="1 2">
    <name type="scientific">Paenimyroides aestuarii</name>
    <dbReference type="NCBI Taxonomy" id="2968490"/>
    <lineage>
        <taxon>Bacteria</taxon>
        <taxon>Pseudomonadati</taxon>
        <taxon>Bacteroidota</taxon>
        <taxon>Flavobacteriia</taxon>
        <taxon>Flavobacteriales</taxon>
        <taxon>Flavobacteriaceae</taxon>
        <taxon>Paenimyroides</taxon>
    </lineage>
</organism>
<gene>
    <name evidence="1" type="ORF">NPX36_08695</name>
</gene>